<feature type="transmembrane region" description="Helical" evidence="7">
    <location>
        <begin position="262"/>
        <end position="282"/>
    </location>
</feature>
<dbReference type="Proteomes" id="UP000460272">
    <property type="component" value="Unassembled WGS sequence"/>
</dbReference>
<evidence type="ECO:0000256" key="5">
    <source>
        <dbReference type="ARBA" id="ARBA00022989"/>
    </source>
</evidence>
<sequence>MAVAEPVAVAQGRGFVARGRGVLAPSRIRTRALSVGAASLFGVVTIVAALGHIIAPHDPTMPVGIPLSEPGANGYLLGSDAIGRDIFSRLLFGIQASWFAALVVIAIGVAVGGVIGLVAGATSGWVDNLLMRITDFFLALPAPVLAIAVVAAVGHGFVHTLIAVSIVWWPFYARIVRGEITKLAARHHVEAARLAGAGRVRVALRHLLPGAIPAIIVTASLDVGNLILTLAGLSFLGLGQTQPAPELGADSANGLQYLLQQWWVPVMPGIAVVVLALIANTAGDGVRHLLDRD</sequence>
<reference evidence="9 10" key="1">
    <citation type="submission" date="2018-11" db="EMBL/GenBank/DDBJ databases">
        <title>Trebonia kvetii gen.nov., sp.nov., a novel acidophilic actinobacterium, and proposal of the new actinobacterial family Treboniaceae fam. nov.</title>
        <authorList>
            <person name="Rapoport D."/>
            <person name="Sagova-Mareckova M."/>
            <person name="Sedlacek I."/>
            <person name="Provaznik J."/>
            <person name="Kralova S."/>
            <person name="Pavlinic D."/>
            <person name="Benes V."/>
            <person name="Kopecky J."/>
        </authorList>
    </citation>
    <scope>NUCLEOTIDE SEQUENCE [LARGE SCALE GENOMIC DNA]</scope>
    <source>
        <strain evidence="9 10">15Tr583</strain>
    </source>
</reference>
<keyword evidence="2 7" id="KW-0813">Transport</keyword>
<accession>A0A6P2BXC9</accession>
<evidence type="ECO:0000259" key="8">
    <source>
        <dbReference type="PROSITE" id="PS50928"/>
    </source>
</evidence>
<evidence type="ECO:0000256" key="3">
    <source>
        <dbReference type="ARBA" id="ARBA00022475"/>
    </source>
</evidence>
<keyword evidence="6 7" id="KW-0472">Membrane</keyword>
<dbReference type="OrthoDB" id="9812701at2"/>
<evidence type="ECO:0000256" key="1">
    <source>
        <dbReference type="ARBA" id="ARBA00004651"/>
    </source>
</evidence>
<evidence type="ECO:0000256" key="2">
    <source>
        <dbReference type="ARBA" id="ARBA00022448"/>
    </source>
</evidence>
<comment type="subcellular location">
    <subcellularLocation>
        <location evidence="1 7">Cell membrane</location>
        <topology evidence="1 7">Multi-pass membrane protein</topology>
    </subcellularLocation>
</comment>
<feature type="transmembrane region" description="Helical" evidence="7">
    <location>
        <begin position="157"/>
        <end position="176"/>
    </location>
</feature>
<dbReference type="Gene3D" id="1.10.3720.10">
    <property type="entry name" value="MetI-like"/>
    <property type="match status" value="1"/>
</dbReference>
<feature type="transmembrane region" description="Helical" evidence="7">
    <location>
        <begin position="98"/>
        <end position="121"/>
    </location>
</feature>
<dbReference type="InterPro" id="IPR050366">
    <property type="entry name" value="BP-dependent_transpt_permease"/>
</dbReference>
<dbReference type="SUPFAM" id="SSF161098">
    <property type="entry name" value="MetI-like"/>
    <property type="match status" value="1"/>
</dbReference>
<feature type="domain" description="ABC transmembrane type-1" evidence="8">
    <location>
        <begin position="94"/>
        <end position="283"/>
    </location>
</feature>
<keyword evidence="10" id="KW-1185">Reference proteome</keyword>
<dbReference type="PANTHER" id="PTHR43386:SF1">
    <property type="entry name" value="D,D-DIPEPTIDE TRANSPORT SYSTEM PERMEASE PROTEIN DDPC-RELATED"/>
    <property type="match status" value="1"/>
</dbReference>
<evidence type="ECO:0000256" key="4">
    <source>
        <dbReference type="ARBA" id="ARBA00022692"/>
    </source>
</evidence>
<gene>
    <name evidence="9" type="ORF">EAS64_20880</name>
</gene>
<proteinExistence type="inferred from homology"/>
<feature type="transmembrane region" description="Helical" evidence="7">
    <location>
        <begin position="211"/>
        <end position="236"/>
    </location>
</feature>
<comment type="caution">
    <text evidence="9">The sequence shown here is derived from an EMBL/GenBank/DDBJ whole genome shotgun (WGS) entry which is preliminary data.</text>
</comment>
<name>A0A6P2BXC9_9ACTN</name>
<dbReference type="GO" id="GO:0005886">
    <property type="term" value="C:plasma membrane"/>
    <property type="evidence" value="ECO:0007669"/>
    <property type="project" value="UniProtKB-SubCell"/>
</dbReference>
<evidence type="ECO:0000313" key="9">
    <source>
        <dbReference type="EMBL" id="TVZ02931.1"/>
    </source>
</evidence>
<dbReference type="GO" id="GO:0055085">
    <property type="term" value="P:transmembrane transport"/>
    <property type="evidence" value="ECO:0007669"/>
    <property type="project" value="InterPro"/>
</dbReference>
<dbReference type="CDD" id="cd06261">
    <property type="entry name" value="TM_PBP2"/>
    <property type="match status" value="1"/>
</dbReference>
<dbReference type="RefSeq" id="WP_145855214.1">
    <property type="nucleotide sequence ID" value="NZ_RPFW01000004.1"/>
</dbReference>
<evidence type="ECO:0000313" key="10">
    <source>
        <dbReference type="Proteomes" id="UP000460272"/>
    </source>
</evidence>
<dbReference type="PROSITE" id="PS50928">
    <property type="entry name" value="ABC_TM1"/>
    <property type="match status" value="1"/>
</dbReference>
<dbReference type="InterPro" id="IPR000515">
    <property type="entry name" value="MetI-like"/>
</dbReference>
<organism evidence="9 10">
    <name type="scientific">Trebonia kvetii</name>
    <dbReference type="NCBI Taxonomy" id="2480626"/>
    <lineage>
        <taxon>Bacteria</taxon>
        <taxon>Bacillati</taxon>
        <taxon>Actinomycetota</taxon>
        <taxon>Actinomycetes</taxon>
        <taxon>Streptosporangiales</taxon>
        <taxon>Treboniaceae</taxon>
        <taxon>Trebonia</taxon>
    </lineage>
</organism>
<evidence type="ECO:0000256" key="7">
    <source>
        <dbReference type="RuleBase" id="RU363032"/>
    </source>
</evidence>
<keyword evidence="5 7" id="KW-1133">Transmembrane helix</keyword>
<dbReference type="EMBL" id="RPFW01000004">
    <property type="protein sequence ID" value="TVZ02931.1"/>
    <property type="molecule type" value="Genomic_DNA"/>
</dbReference>
<keyword evidence="3" id="KW-1003">Cell membrane</keyword>
<protein>
    <submittedName>
        <fullName evidence="9">ABC transporter permease</fullName>
    </submittedName>
</protein>
<feature type="transmembrane region" description="Helical" evidence="7">
    <location>
        <begin position="133"/>
        <end position="151"/>
    </location>
</feature>
<keyword evidence="4 7" id="KW-0812">Transmembrane</keyword>
<dbReference type="InterPro" id="IPR035906">
    <property type="entry name" value="MetI-like_sf"/>
</dbReference>
<feature type="transmembrane region" description="Helical" evidence="7">
    <location>
        <begin position="32"/>
        <end position="55"/>
    </location>
</feature>
<comment type="similarity">
    <text evidence="7">Belongs to the binding-protein-dependent transport system permease family.</text>
</comment>
<dbReference type="AlphaFoldDB" id="A0A6P2BXC9"/>
<dbReference type="PANTHER" id="PTHR43386">
    <property type="entry name" value="OLIGOPEPTIDE TRANSPORT SYSTEM PERMEASE PROTEIN APPC"/>
    <property type="match status" value="1"/>
</dbReference>
<dbReference type="Pfam" id="PF00528">
    <property type="entry name" value="BPD_transp_1"/>
    <property type="match status" value="1"/>
</dbReference>
<evidence type="ECO:0000256" key="6">
    <source>
        <dbReference type="ARBA" id="ARBA00023136"/>
    </source>
</evidence>